<sequence length="171" mass="19288">MGAQKEDVQKFLDGNPTFAKSYFTKKMTQASISKVASIPLKQVDFSQFDELCQVEESQIMYELIKDMQENVNMEKVVFKILKRISALLHADCCSLFMYRQRNGVGELATRLFNVTSSSDFDDCVVPPDSEIVYPLDLGLVGHVAQTKKPVNVTDVTEVEHLHPPPCFVLHS</sequence>
<dbReference type="SUPFAM" id="SSF55781">
    <property type="entry name" value="GAF domain-like"/>
    <property type="match status" value="1"/>
</dbReference>
<dbReference type="AlphaFoldDB" id="A0A9Q0ED40"/>
<gene>
    <name evidence="2" type="ORF">NHX12_027184</name>
</gene>
<dbReference type="Proteomes" id="UP001148018">
    <property type="component" value="Unassembled WGS sequence"/>
</dbReference>
<dbReference type="Pfam" id="PF01590">
    <property type="entry name" value="GAF"/>
    <property type="match status" value="1"/>
</dbReference>
<dbReference type="OrthoDB" id="546632at2759"/>
<reference evidence="2" key="1">
    <citation type="submission" date="2022-07" db="EMBL/GenBank/DDBJ databases">
        <title>Chromosome-level genome of Muraenolepis orangiensis.</title>
        <authorList>
            <person name="Kim J."/>
        </authorList>
    </citation>
    <scope>NUCLEOTIDE SEQUENCE</scope>
    <source>
        <strain evidence="2">KU_S4_2022</strain>
        <tissue evidence="2">Muscle</tissue>
    </source>
</reference>
<dbReference type="EMBL" id="JANIIK010000043">
    <property type="protein sequence ID" value="KAJ3605134.1"/>
    <property type="molecule type" value="Genomic_DNA"/>
</dbReference>
<comment type="caution">
    <text evidence="2">The sequence shown here is derived from an EMBL/GenBank/DDBJ whole genome shotgun (WGS) entry which is preliminary data.</text>
</comment>
<organism evidence="2 3">
    <name type="scientific">Muraenolepis orangiensis</name>
    <name type="common">Patagonian moray cod</name>
    <dbReference type="NCBI Taxonomy" id="630683"/>
    <lineage>
        <taxon>Eukaryota</taxon>
        <taxon>Metazoa</taxon>
        <taxon>Chordata</taxon>
        <taxon>Craniata</taxon>
        <taxon>Vertebrata</taxon>
        <taxon>Euteleostomi</taxon>
        <taxon>Actinopterygii</taxon>
        <taxon>Neopterygii</taxon>
        <taxon>Teleostei</taxon>
        <taxon>Neoteleostei</taxon>
        <taxon>Acanthomorphata</taxon>
        <taxon>Zeiogadaria</taxon>
        <taxon>Gadariae</taxon>
        <taxon>Gadiformes</taxon>
        <taxon>Muraenolepidoidei</taxon>
        <taxon>Muraenolepididae</taxon>
        <taxon>Muraenolepis</taxon>
    </lineage>
</organism>
<proteinExistence type="predicted"/>
<name>A0A9Q0ED40_9TELE</name>
<evidence type="ECO:0000313" key="2">
    <source>
        <dbReference type="EMBL" id="KAJ3605134.1"/>
    </source>
</evidence>
<protein>
    <recommendedName>
        <fullName evidence="1">GAF domain-containing protein</fullName>
    </recommendedName>
</protein>
<feature type="domain" description="GAF" evidence="1">
    <location>
        <begin position="73"/>
        <end position="163"/>
    </location>
</feature>
<accession>A0A9Q0ED40</accession>
<dbReference type="Gene3D" id="3.30.450.40">
    <property type="match status" value="1"/>
</dbReference>
<dbReference type="InterPro" id="IPR003018">
    <property type="entry name" value="GAF"/>
</dbReference>
<evidence type="ECO:0000259" key="1">
    <source>
        <dbReference type="Pfam" id="PF01590"/>
    </source>
</evidence>
<keyword evidence="3" id="KW-1185">Reference proteome</keyword>
<evidence type="ECO:0000313" key="3">
    <source>
        <dbReference type="Proteomes" id="UP001148018"/>
    </source>
</evidence>
<dbReference type="InterPro" id="IPR029016">
    <property type="entry name" value="GAF-like_dom_sf"/>
</dbReference>